<dbReference type="Proteomes" id="UP000507222">
    <property type="component" value="Unassembled WGS sequence"/>
</dbReference>
<evidence type="ECO:0000313" key="4">
    <source>
        <dbReference type="Proteomes" id="UP000507222"/>
    </source>
</evidence>
<keyword evidence="1" id="KW-0812">Transmembrane</keyword>
<organism evidence="2 4">
    <name type="scientific">Prunus armeniaca</name>
    <name type="common">Apricot</name>
    <name type="synonym">Armeniaca vulgaris</name>
    <dbReference type="NCBI Taxonomy" id="36596"/>
    <lineage>
        <taxon>Eukaryota</taxon>
        <taxon>Viridiplantae</taxon>
        <taxon>Streptophyta</taxon>
        <taxon>Embryophyta</taxon>
        <taxon>Tracheophyta</taxon>
        <taxon>Spermatophyta</taxon>
        <taxon>Magnoliopsida</taxon>
        <taxon>eudicotyledons</taxon>
        <taxon>Gunneridae</taxon>
        <taxon>Pentapetalae</taxon>
        <taxon>rosids</taxon>
        <taxon>fabids</taxon>
        <taxon>Rosales</taxon>
        <taxon>Rosaceae</taxon>
        <taxon>Amygdaloideae</taxon>
        <taxon>Amygdaleae</taxon>
        <taxon>Prunus</taxon>
    </lineage>
</organism>
<feature type="transmembrane region" description="Helical" evidence="1">
    <location>
        <begin position="31"/>
        <end position="52"/>
    </location>
</feature>
<dbReference type="EMBL" id="CAEKKB010000008">
    <property type="protein sequence ID" value="CAB4319393.1"/>
    <property type="molecule type" value="Genomic_DNA"/>
</dbReference>
<evidence type="ECO:0008006" key="6">
    <source>
        <dbReference type="Google" id="ProtNLM"/>
    </source>
</evidence>
<gene>
    <name evidence="2" type="ORF">CURHAP_LOCUS47326</name>
    <name evidence="3" type="ORF">ORAREDHAP_LOCUS46646</name>
</gene>
<keyword evidence="1" id="KW-1133">Transmembrane helix</keyword>
<accession>A0A6J5VIU6</accession>
<keyword evidence="5" id="KW-1185">Reference proteome</keyword>
<dbReference type="AlphaFoldDB" id="A0A6J5VIU6"/>
<feature type="transmembrane region" description="Helical" evidence="1">
    <location>
        <begin position="7"/>
        <end position="25"/>
    </location>
</feature>
<evidence type="ECO:0000313" key="2">
    <source>
        <dbReference type="EMBL" id="CAB4289029.1"/>
    </source>
</evidence>
<evidence type="ECO:0000313" key="5">
    <source>
        <dbReference type="Proteomes" id="UP000507245"/>
    </source>
</evidence>
<dbReference type="Proteomes" id="UP000507245">
    <property type="component" value="Unassembled WGS sequence"/>
</dbReference>
<dbReference type="EMBL" id="CAEKDK010000008">
    <property type="protein sequence ID" value="CAB4289029.1"/>
    <property type="molecule type" value="Genomic_DNA"/>
</dbReference>
<reference evidence="2 4" key="2">
    <citation type="submission" date="2020-05" db="EMBL/GenBank/DDBJ databases">
        <authorList>
            <person name="Campoy J."/>
            <person name="Schneeberger K."/>
            <person name="Spophaly S."/>
        </authorList>
    </citation>
    <scope>NUCLEOTIDE SEQUENCE [LARGE SCALE GENOMIC DNA]</scope>
    <source>
        <strain evidence="2">PruArmRojPasFocal</strain>
    </source>
</reference>
<keyword evidence="1" id="KW-0472">Membrane</keyword>
<proteinExistence type="predicted"/>
<dbReference type="OrthoDB" id="2126698at2759"/>
<evidence type="ECO:0000256" key="1">
    <source>
        <dbReference type="SAM" id="Phobius"/>
    </source>
</evidence>
<dbReference type="PANTHER" id="PTHR11206">
    <property type="entry name" value="MULTIDRUG RESISTANCE PROTEIN"/>
    <property type="match status" value="1"/>
</dbReference>
<sequence>MVAYINLGCYYIFGHPLGYLLGYTAKLGVTGLWGGMICGTALPTLLLLFVLYKTNWNNEMEQVTKRMRKWGGQDITAENGAQTT</sequence>
<evidence type="ECO:0000313" key="3">
    <source>
        <dbReference type="EMBL" id="CAB4319393.1"/>
    </source>
</evidence>
<protein>
    <recommendedName>
        <fullName evidence="6">Protein DETOXIFICATION</fullName>
    </recommendedName>
</protein>
<name>A0A6J5VIU6_PRUAR</name>
<reference evidence="5" key="1">
    <citation type="journal article" date="2020" name="Genome Biol.">
        <title>Gamete binning: chromosome-level and haplotype-resolved genome assembly enabled by high-throughput single-cell sequencing of gamete genomes.</title>
        <authorList>
            <person name="Campoy J.A."/>
            <person name="Sun H."/>
            <person name="Goel M."/>
            <person name="Jiao W.-B."/>
            <person name="Folz-Donahue K."/>
            <person name="Wang N."/>
            <person name="Rubio M."/>
            <person name="Liu C."/>
            <person name="Kukat C."/>
            <person name="Ruiz D."/>
            <person name="Huettel B."/>
            <person name="Schneeberger K."/>
        </authorList>
    </citation>
    <scope>NUCLEOTIDE SEQUENCE [LARGE SCALE GENOMIC DNA]</scope>
    <source>
        <strain evidence="5">cv. Rojo Pasion</strain>
    </source>
</reference>